<dbReference type="Gene3D" id="3.30.559.10">
    <property type="entry name" value="Chloramphenicol acetyltransferase-like domain"/>
    <property type="match status" value="2"/>
</dbReference>
<dbReference type="InterPro" id="IPR001242">
    <property type="entry name" value="Condensation_dom"/>
</dbReference>
<dbReference type="PANTHER" id="PTHR45527">
    <property type="entry name" value="NONRIBOSOMAL PEPTIDE SYNTHETASE"/>
    <property type="match status" value="1"/>
</dbReference>
<dbReference type="FunFam" id="3.40.50.980:FF:000001">
    <property type="entry name" value="Non-ribosomal peptide synthetase"/>
    <property type="match status" value="2"/>
</dbReference>
<dbReference type="GO" id="GO:0044550">
    <property type="term" value="P:secondary metabolite biosynthetic process"/>
    <property type="evidence" value="ECO:0007669"/>
    <property type="project" value="TreeGrafter"/>
</dbReference>
<dbReference type="PANTHER" id="PTHR45527:SF1">
    <property type="entry name" value="FATTY ACID SYNTHASE"/>
    <property type="match status" value="1"/>
</dbReference>
<dbReference type="FunFam" id="2.30.38.10:FF:000001">
    <property type="entry name" value="Non-ribosomal peptide synthetase PvdI"/>
    <property type="match status" value="2"/>
</dbReference>
<dbReference type="NCBIfam" id="NF003417">
    <property type="entry name" value="PRK04813.1"/>
    <property type="match status" value="2"/>
</dbReference>
<dbReference type="Gene3D" id="2.30.38.10">
    <property type="entry name" value="Luciferase, Domain 3"/>
    <property type="match status" value="2"/>
</dbReference>
<evidence type="ECO:0000259" key="7">
    <source>
        <dbReference type="PROSITE" id="PS50075"/>
    </source>
</evidence>
<evidence type="ECO:0000313" key="9">
    <source>
        <dbReference type="Proteomes" id="UP000195437"/>
    </source>
</evidence>
<dbReference type="Gene3D" id="3.30.300.30">
    <property type="match status" value="2"/>
</dbReference>
<dbReference type="EMBL" id="CP021434">
    <property type="protein sequence ID" value="ARU62661.1"/>
    <property type="molecule type" value="Genomic_DNA"/>
</dbReference>
<organism evidence="8 9">
    <name type="scientific">Tumebacillus avium</name>
    <dbReference type="NCBI Taxonomy" id="1903704"/>
    <lineage>
        <taxon>Bacteria</taxon>
        <taxon>Bacillati</taxon>
        <taxon>Bacillota</taxon>
        <taxon>Bacilli</taxon>
        <taxon>Bacillales</taxon>
        <taxon>Alicyclobacillaceae</taxon>
        <taxon>Tumebacillus</taxon>
    </lineage>
</organism>
<evidence type="ECO:0000256" key="5">
    <source>
        <dbReference type="ARBA" id="ARBA00023194"/>
    </source>
</evidence>
<sequence length="2130" mass="237515">MDKRASLTPAQRALLEKRIKGKGPLMPASDHKKTGIPRRPAGESPLSYSQERIWFMEQLEPDADAYNIPYVVTISGVLDHELLSKSINEVVRRHEALRTTFQDTDGMPTLVIHKELDIPIQKYDFTHLPEAERNDAAERTAREDASRPFDLIQGPLLRVTTIQKAAEEHLLLFTLHHIISDGWSIGVLINEFSLLYASFKNGLPSPLPELPIQYSDFVYWQKLPEQQAALQQHFDYWQQQLGGEREPLQLPTDRPRPASQTYNGATTVFQLSRPLSDALYQLSVESGTSLFMTLLAAYQTFLARYTGQSDILVGSPIANRNRQELEDLVGVFINTLVHRSRIESGMMFRELLDHVRRTTLDAFAHQDMPFEKLVEALEHDRNRAYSPLFQTMFILQNNAKRTLSMPGMTLQAGMLDTKTALFDITLSFYETEQGLEGTWKYNADLFDPETVDRMILHFQTLLSGIVDNPDQLLHNLPLLTHDEQQKMLCAWNDTAIPSREACIHQLFEEQVERTPDAIALVFEDQQLTFRELNNRANHVARLLQASGVGPDDVVGIYLERSPDLLPALLGTHKAGGGYLPLDPSYPQERLSFMIGDAKPKAILTQPSLAGQLPSRDEQVLVMTGETQSGFLPNPASPVQPEHLAYIIYTSGSTGQPKGVMVEHRNAAHFFTGMDEAVGCGAEDAFLGLASIGFDISVNELLYTLTRGAKVILLSEGEVSETGLSVGEYSLRNQLLRHKVTIYQSTPSMLSLILAASGGPAALAPLRNILLGGEPLPQALAQQLKQHTNARLFNMYGPTETTVISAYYEVTDPELSSFPIGRPFANETLYILDAQLQPVPVGVPGELHIGGAGVTRGYLGREELTSERFIQNPFGEGRLYKTGDLASYLPDGNVKFLGRLDHQVKVRGYRVELGEIEARLAEHDAICEGVVIARNNTLIAYVVTAGEIPDVLGLRSFLSARLPEFMVPTRFVRLDALPLTSNGKIDRNALPDPEANAGLTLEQTYVEPSTPLETELCAIWTDVLRVEQVGARDNFFTLGGHSLLATRMISRVNSRFGTQLPLRSLFEAPTIAELASVIERQDRTHAAAPMLPVSRDEHLPLSFAQERLWFLDQLQPNTAAYNISASIRMQGKLDSDALVNSFAAMISRHESLRTTLQIVDGQAIQVFTDLQEAAVPMIDVNSEEAARALALEEAQTPFDLAKGPLVRAKLLRVTPEDHLLLLTMHHIITDEWSMGIFVEEIAALYSAFTAGNMPLMQPLPIQYADYAAWQREWLQGDVLDEQLGYWKEQLGGELPILQLPTDFPRPAVLTGRGASHSFHVDAVLAEKLNRLSHQEGATLYMTLFTAFNTLLYRYTGQEDILIGSPIAGRGREEIEKLIGFFVNTLVLRTDLSGVGSFRDLLARVRRMALDAYAHQDLPFERLVEELQPKRNMSYSPLFQAMFLLQNQPQTALEVEGLTLTTQPVTSGTAKFDLSLTMAETGGELTAKFEYNIDLFAPETIARMAKHLTVLLESIVECPDAALSELRLLTADEEQLLLTEWAVGDVQSVETKYLYQRFEEQASRTPNAEAVISGDVRLTYQELNERANRLAHYLQAQGVTADTLVAVCIDRTEQMVIASLAVLKAGGAYVPIDPANPQDRIAAMIGIANPLLVLTDEKLSGLQSELDVLPTTNPTCQAGPNHLAYMIFTSGSTGVPKGVMVEHKSICNYIEWMLDFYQMSAADHVLQKANFAFDVSVWELFLPLSCGAKTVLARSGGQADIPYLIEQINKEQVTTVHFIPPILQLFVTEPGVLTCTSLRRLMSGGEPLPYELQERVLNLLPNVQLHNRYGPTEVTINATWWECRHDPERKIVPIGRPLPNVEVYVLDVQLQPVPAGVPGELYVGGDCLARGYCGRPDLTAERFLPSPFQRGGRIYKTGDRVRWLADGTLQFLARLDDQTKLRGFRIELGEIEAVLDEHASIAQSVAAVHDGELLAVYYVGDRVPAAELRDYLKERLPAFMVPSAYLQLEKFPLTPNSKIDRRLLPIPDRGERITEYVAPRNETEERLAALWSELLRVKEISVYDNFFDLGGHSLMAARLVAMVRQEFAVSISLRDFFNKNTIAELAEVVKAVETVQVPIIKPMNRDAFRNKR</sequence>
<dbReference type="GO" id="GO:0003824">
    <property type="term" value="F:catalytic activity"/>
    <property type="evidence" value="ECO:0007669"/>
    <property type="project" value="InterPro"/>
</dbReference>
<dbReference type="GO" id="GO:0043041">
    <property type="term" value="P:amino acid activation for nonribosomal peptide biosynthetic process"/>
    <property type="evidence" value="ECO:0007669"/>
    <property type="project" value="TreeGrafter"/>
</dbReference>
<dbReference type="FunFam" id="1.10.1200.10:FF:000005">
    <property type="entry name" value="Nonribosomal peptide synthetase 1"/>
    <property type="match status" value="2"/>
</dbReference>
<evidence type="ECO:0000256" key="1">
    <source>
        <dbReference type="ARBA" id="ARBA00001957"/>
    </source>
</evidence>
<gene>
    <name evidence="8" type="ORF">CBW65_18035</name>
</gene>
<dbReference type="NCBIfam" id="TIGR01733">
    <property type="entry name" value="AA-adenyl-dom"/>
    <property type="match status" value="2"/>
</dbReference>
<dbReference type="GO" id="GO:0017000">
    <property type="term" value="P:antibiotic biosynthetic process"/>
    <property type="evidence" value="ECO:0007669"/>
    <property type="project" value="UniProtKB-KW"/>
</dbReference>
<dbReference type="GO" id="GO:0005829">
    <property type="term" value="C:cytosol"/>
    <property type="evidence" value="ECO:0007669"/>
    <property type="project" value="TreeGrafter"/>
</dbReference>
<comment type="similarity">
    <text evidence="2">Belongs to the ATP-dependent AMP-binding enzyme family.</text>
</comment>
<proteinExistence type="inferred from homology"/>
<evidence type="ECO:0000256" key="6">
    <source>
        <dbReference type="SAM" id="MobiDB-lite"/>
    </source>
</evidence>
<dbReference type="SUPFAM" id="SSF47336">
    <property type="entry name" value="ACP-like"/>
    <property type="match status" value="2"/>
</dbReference>
<feature type="domain" description="Carrier" evidence="7">
    <location>
        <begin position="2036"/>
        <end position="2111"/>
    </location>
</feature>
<dbReference type="InterPro" id="IPR036736">
    <property type="entry name" value="ACP-like_sf"/>
</dbReference>
<dbReference type="FunFam" id="3.30.559.10:FF:000012">
    <property type="entry name" value="Non-ribosomal peptide synthetase"/>
    <property type="match status" value="1"/>
</dbReference>
<dbReference type="InterPro" id="IPR025110">
    <property type="entry name" value="AMP-bd_C"/>
</dbReference>
<dbReference type="InterPro" id="IPR006162">
    <property type="entry name" value="Ppantetheine_attach_site"/>
</dbReference>
<dbReference type="FunFam" id="3.30.559.30:FF:000001">
    <property type="entry name" value="Non-ribosomal peptide synthetase"/>
    <property type="match status" value="1"/>
</dbReference>
<dbReference type="CDD" id="cd05930">
    <property type="entry name" value="A_NRPS"/>
    <property type="match status" value="2"/>
</dbReference>
<dbReference type="InterPro" id="IPR020845">
    <property type="entry name" value="AMP-binding_CS"/>
</dbReference>
<dbReference type="PROSITE" id="PS00012">
    <property type="entry name" value="PHOSPHOPANTETHEINE"/>
    <property type="match status" value="2"/>
</dbReference>
<dbReference type="OrthoDB" id="9778383at2"/>
<dbReference type="PROSITE" id="PS50075">
    <property type="entry name" value="CARRIER"/>
    <property type="match status" value="2"/>
</dbReference>
<evidence type="ECO:0000313" key="8">
    <source>
        <dbReference type="EMBL" id="ARU62661.1"/>
    </source>
</evidence>
<dbReference type="Gene3D" id="3.40.50.980">
    <property type="match status" value="4"/>
</dbReference>
<dbReference type="Gene3D" id="3.30.559.30">
    <property type="entry name" value="Nonribosomal peptide synthetase, condensation domain"/>
    <property type="match status" value="2"/>
</dbReference>
<dbReference type="InterPro" id="IPR023213">
    <property type="entry name" value="CAT-like_dom_sf"/>
</dbReference>
<dbReference type="InterPro" id="IPR000873">
    <property type="entry name" value="AMP-dep_synth/lig_dom"/>
</dbReference>
<dbReference type="SUPFAM" id="SSF52777">
    <property type="entry name" value="CoA-dependent acyltransferases"/>
    <property type="match status" value="4"/>
</dbReference>
<dbReference type="KEGG" id="tum:CBW65_18035"/>
<keyword evidence="5" id="KW-0045">Antibiotic biosynthesis</keyword>
<reference evidence="9" key="1">
    <citation type="submission" date="2017-05" db="EMBL/GenBank/DDBJ databases">
        <authorList>
            <person name="Sung H."/>
        </authorList>
    </citation>
    <scope>NUCLEOTIDE SEQUENCE [LARGE SCALE GENOMIC DNA]</scope>
    <source>
        <strain evidence="9">AR23208</strain>
    </source>
</reference>
<protein>
    <recommendedName>
        <fullName evidence="7">Carrier domain-containing protein</fullName>
    </recommendedName>
</protein>
<dbReference type="Gene3D" id="1.10.1200.10">
    <property type="entry name" value="ACP-like"/>
    <property type="match status" value="2"/>
</dbReference>
<dbReference type="Pfam" id="PF00501">
    <property type="entry name" value="AMP-binding"/>
    <property type="match status" value="2"/>
</dbReference>
<dbReference type="SUPFAM" id="SSF56801">
    <property type="entry name" value="Acetyl-CoA synthetase-like"/>
    <property type="match status" value="2"/>
</dbReference>
<keyword evidence="9" id="KW-1185">Reference proteome</keyword>
<dbReference type="InterPro" id="IPR020806">
    <property type="entry name" value="PKS_PP-bd"/>
</dbReference>
<dbReference type="Pfam" id="PF00668">
    <property type="entry name" value="Condensation"/>
    <property type="match status" value="2"/>
</dbReference>
<accession>A0A1Y0IQ65</accession>
<dbReference type="GO" id="GO:0008610">
    <property type="term" value="P:lipid biosynthetic process"/>
    <property type="evidence" value="ECO:0007669"/>
    <property type="project" value="UniProtKB-ARBA"/>
</dbReference>
<dbReference type="InterPro" id="IPR009081">
    <property type="entry name" value="PP-bd_ACP"/>
</dbReference>
<comment type="cofactor">
    <cofactor evidence="1">
        <name>pantetheine 4'-phosphate</name>
        <dbReference type="ChEBI" id="CHEBI:47942"/>
    </cofactor>
</comment>
<feature type="region of interest" description="Disordered" evidence="6">
    <location>
        <begin position="18"/>
        <end position="44"/>
    </location>
</feature>
<dbReference type="Proteomes" id="UP000195437">
    <property type="component" value="Chromosome"/>
</dbReference>
<dbReference type="InterPro" id="IPR045851">
    <property type="entry name" value="AMP-bd_C_sf"/>
</dbReference>
<evidence type="ECO:0000256" key="3">
    <source>
        <dbReference type="ARBA" id="ARBA00022450"/>
    </source>
</evidence>
<dbReference type="CDD" id="cd19531">
    <property type="entry name" value="LCL_NRPS-like"/>
    <property type="match status" value="2"/>
</dbReference>
<dbReference type="FunFam" id="3.40.50.12780:FF:000012">
    <property type="entry name" value="Non-ribosomal peptide synthetase"/>
    <property type="match status" value="2"/>
</dbReference>
<dbReference type="PROSITE" id="PS00455">
    <property type="entry name" value="AMP_BINDING"/>
    <property type="match status" value="2"/>
</dbReference>
<dbReference type="SMART" id="SM00823">
    <property type="entry name" value="PKS_PP"/>
    <property type="match status" value="2"/>
</dbReference>
<dbReference type="GO" id="GO:0031177">
    <property type="term" value="F:phosphopantetheine binding"/>
    <property type="evidence" value="ECO:0007669"/>
    <property type="project" value="InterPro"/>
</dbReference>
<dbReference type="InterPro" id="IPR010071">
    <property type="entry name" value="AA_adenyl_dom"/>
</dbReference>
<feature type="domain" description="Carrier" evidence="7">
    <location>
        <begin position="1006"/>
        <end position="1081"/>
    </location>
</feature>
<dbReference type="Pfam" id="PF00550">
    <property type="entry name" value="PP-binding"/>
    <property type="match status" value="2"/>
</dbReference>
<dbReference type="RefSeq" id="WP_087458020.1">
    <property type="nucleotide sequence ID" value="NZ_CP021434.1"/>
</dbReference>
<name>A0A1Y0IQ65_9BACL</name>
<keyword evidence="3" id="KW-0596">Phosphopantetheine</keyword>
<keyword evidence="4" id="KW-0597">Phosphoprotein</keyword>
<evidence type="ECO:0000256" key="4">
    <source>
        <dbReference type="ARBA" id="ARBA00022553"/>
    </source>
</evidence>
<dbReference type="Pfam" id="PF13193">
    <property type="entry name" value="AMP-binding_C"/>
    <property type="match status" value="2"/>
</dbReference>
<evidence type="ECO:0000256" key="2">
    <source>
        <dbReference type="ARBA" id="ARBA00006432"/>
    </source>
</evidence>